<dbReference type="EMBL" id="JACGXS010000001">
    <property type="protein sequence ID" value="MBA8680204.1"/>
    <property type="molecule type" value="Genomic_DNA"/>
</dbReference>
<evidence type="ECO:0000256" key="1">
    <source>
        <dbReference type="SAM" id="MobiDB-lite"/>
    </source>
</evidence>
<keyword evidence="4" id="KW-1185">Reference proteome</keyword>
<proteinExistence type="predicted"/>
<dbReference type="InterPro" id="IPR027417">
    <property type="entry name" value="P-loop_NTPase"/>
</dbReference>
<dbReference type="Pfam" id="PF13304">
    <property type="entry name" value="AAA_21"/>
    <property type="match status" value="1"/>
</dbReference>
<evidence type="ECO:0000313" key="3">
    <source>
        <dbReference type="EMBL" id="MBA8680204.1"/>
    </source>
</evidence>
<dbReference type="GO" id="GO:0005524">
    <property type="term" value="F:ATP binding"/>
    <property type="evidence" value="ECO:0007669"/>
    <property type="project" value="InterPro"/>
</dbReference>
<dbReference type="Gene3D" id="3.40.50.300">
    <property type="entry name" value="P-loop containing nucleotide triphosphate hydrolases"/>
    <property type="match status" value="2"/>
</dbReference>
<dbReference type="Proteomes" id="UP000547058">
    <property type="component" value="Unassembled WGS sequence"/>
</dbReference>
<gene>
    <name evidence="3" type="ORF">H4O11_00060</name>
</gene>
<dbReference type="InterPro" id="IPR051396">
    <property type="entry name" value="Bact_Antivir_Def_Nuclease"/>
</dbReference>
<dbReference type="GO" id="GO:0016887">
    <property type="term" value="F:ATP hydrolysis activity"/>
    <property type="evidence" value="ECO:0007669"/>
    <property type="project" value="InterPro"/>
</dbReference>
<name>A0A7W3FIM7_9GAMM</name>
<dbReference type="PANTHER" id="PTHR43581:SF4">
    <property type="entry name" value="ATP_GTP PHOSPHATASE"/>
    <property type="match status" value="1"/>
</dbReference>
<dbReference type="AlphaFoldDB" id="A0A7W3FIM7"/>
<protein>
    <submittedName>
        <fullName evidence="3">AAA family ATPase</fullName>
    </submittedName>
</protein>
<dbReference type="RefSeq" id="WP_182337389.1">
    <property type="nucleotide sequence ID" value="NZ_JACGXS010000001.1"/>
</dbReference>
<feature type="region of interest" description="Disordered" evidence="1">
    <location>
        <begin position="574"/>
        <end position="604"/>
    </location>
</feature>
<dbReference type="SUPFAM" id="SSF52540">
    <property type="entry name" value="P-loop containing nucleoside triphosphate hydrolases"/>
    <property type="match status" value="1"/>
</dbReference>
<organism evidence="3 4">
    <name type="scientific">Stenotrophomonas tumulicola</name>
    <dbReference type="NCBI Taxonomy" id="1685415"/>
    <lineage>
        <taxon>Bacteria</taxon>
        <taxon>Pseudomonadati</taxon>
        <taxon>Pseudomonadota</taxon>
        <taxon>Gammaproteobacteria</taxon>
        <taxon>Lysobacterales</taxon>
        <taxon>Lysobacteraceae</taxon>
        <taxon>Stenotrophomonas</taxon>
    </lineage>
</organism>
<evidence type="ECO:0000313" key="4">
    <source>
        <dbReference type="Proteomes" id="UP000547058"/>
    </source>
</evidence>
<dbReference type="PANTHER" id="PTHR43581">
    <property type="entry name" value="ATP/GTP PHOSPHATASE"/>
    <property type="match status" value="1"/>
</dbReference>
<feature type="domain" description="ATPase AAA-type core" evidence="2">
    <location>
        <begin position="179"/>
        <end position="299"/>
    </location>
</feature>
<evidence type="ECO:0000259" key="2">
    <source>
        <dbReference type="Pfam" id="PF13304"/>
    </source>
</evidence>
<sequence>MSRDYELTGVKVQFFRRLRLADVILRGLNLVVGGNSSGKSSLLQAIHFGVSVATARRVTEKETFSQDALLYCPSNDFTELRHATPYTNQTHWGSLTFLAKTPSQTVVEHRISIYRARNKGNVGCRRTGDVRLGQLVSDPSRPFSVYVPGLAGISRVEEFRSEGVVRRGVAGGDANLYLRNVLLLIKQKGRLPTLLEQVKQVFPAFLIQIDFNQQVDVGIEVKVTDGTQFVPLELAGTGLLQALQIFSYITLFEPTVLLLDEPDAHLHPNNQVALARALIHASKHTDTQIICSTHSRNLVEALNDEAQFIWLREGTIAEQGTYMPLVPLLMDIGAFDSLDRIKGGRTDWFVLSEDSDMSMLQILFQHAGFPANRSEFRSYGTSSKLEAALALATYLRELWPATNVIIHRDRDFMTAEEAETVADKIRGADAIPFITMGSDVESYFTGPTHVALLLGVSREATEGWLSQVAQLNHNDAVVSYVRKRDEIKHLLYRGRSDQAPSTTQLMGNQVPLPSSHLRGKDMLKWIRPQLASDERKVQLIQPTPALDLSDLIAIRLAAQSNTNQISTGRIPRALATPSQPQQAQPSPLPIPQLPPARGIDSGAP</sequence>
<accession>A0A7W3FIM7</accession>
<reference evidence="3 4" key="1">
    <citation type="submission" date="2020-08" db="EMBL/GenBank/DDBJ databases">
        <title>Stenotrophomonas tumulicola JCM 30961.</title>
        <authorList>
            <person name="Deng Y."/>
        </authorList>
    </citation>
    <scope>NUCLEOTIDE SEQUENCE [LARGE SCALE GENOMIC DNA]</scope>
    <source>
        <strain evidence="3 4">JCM 30961</strain>
    </source>
</reference>
<dbReference type="InterPro" id="IPR003959">
    <property type="entry name" value="ATPase_AAA_core"/>
</dbReference>
<dbReference type="CDD" id="cd00267">
    <property type="entry name" value="ABC_ATPase"/>
    <property type="match status" value="1"/>
</dbReference>
<comment type="caution">
    <text evidence="3">The sequence shown here is derived from an EMBL/GenBank/DDBJ whole genome shotgun (WGS) entry which is preliminary data.</text>
</comment>